<evidence type="ECO:0000256" key="3">
    <source>
        <dbReference type="SAM" id="MobiDB-lite"/>
    </source>
</evidence>
<dbReference type="GO" id="GO:0042597">
    <property type="term" value="C:periplasmic space"/>
    <property type="evidence" value="ECO:0007669"/>
    <property type="project" value="InterPro"/>
</dbReference>
<keyword evidence="4" id="KW-0812">Transmembrane</keyword>
<evidence type="ECO:0000313" key="6">
    <source>
        <dbReference type="EMBL" id="KAF9153288.1"/>
    </source>
</evidence>
<keyword evidence="7" id="KW-1185">Reference proteome</keyword>
<dbReference type="Proteomes" id="UP000748756">
    <property type="component" value="Unassembled WGS sequence"/>
</dbReference>
<dbReference type="EMBL" id="JAAAUQ010000184">
    <property type="protein sequence ID" value="KAF9153288.1"/>
    <property type="molecule type" value="Genomic_DNA"/>
</dbReference>
<name>A0A9P5S2M3_9FUNG</name>
<comment type="caution">
    <text evidence="6">The sequence shown here is derived from an EMBL/GenBank/DDBJ whole genome shotgun (WGS) entry which is preliminary data.</text>
</comment>
<keyword evidence="4" id="KW-1133">Transmembrane helix</keyword>
<dbReference type="Gene3D" id="1.50.10.100">
    <property type="entry name" value="Chondroitin AC/alginate lyase"/>
    <property type="match status" value="1"/>
</dbReference>
<feature type="region of interest" description="Disordered" evidence="3">
    <location>
        <begin position="66"/>
        <end position="188"/>
    </location>
</feature>
<evidence type="ECO:0000256" key="2">
    <source>
        <dbReference type="ARBA" id="ARBA00023239"/>
    </source>
</evidence>
<evidence type="ECO:0000313" key="7">
    <source>
        <dbReference type="Proteomes" id="UP000748756"/>
    </source>
</evidence>
<organism evidence="6 7">
    <name type="scientific">Linnemannia schmuckeri</name>
    <dbReference type="NCBI Taxonomy" id="64567"/>
    <lineage>
        <taxon>Eukaryota</taxon>
        <taxon>Fungi</taxon>
        <taxon>Fungi incertae sedis</taxon>
        <taxon>Mucoromycota</taxon>
        <taxon>Mortierellomycotina</taxon>
        <taxon>Mortierellomycetes</taxon>
        <taxon>Mortierellales</taxon>
        <taxon>Mortierellaceae</taxon>
        <taxon>Linnemannia</taxon>
    </lineage>
</organism>
<protein>
    <recommendedName>
        <fullName evidence="5">Alginate lyase domain-containing protein</fullName>
    </recommendedName>
</protein>
<feature type="domain" description="Alginate lyase" evidence="5">
    <location>
        <begin position="238"/>
        <end position="519"/>
    </location>
</feature>
<proteinExistence type="predicted"/>
<dbReference type="Pfam" id="PF05426">
    <property type="entry name" value="Alginate_lyase"/>
    <property type="match status" value="1"/>
</dbReference>
<sequence length="599" mass="67584">MMKKTRPNSVSALPLHQFKDKPMPSGPSSATGNLPGGLNLRKVILGAGGILFVYIMLSTVFGPGPEHDSNKAPSTLRPETDPYLNVPIDNNTPHRYNNNNQEKSPPAQYGDNKDSRNPWGNPSSEKEQKPAGSGSESKDDAGLTGPPAGDEEEEQQVTPPPPATNNNSDETEEDGEEGDEEELTEEEETLLSLAIKNRKNSPASYVDLLSANRRERDYAIALIVKEADLALKNEKVYSVTNKKQVPPSNDPHDYLSLSKYYWPNPNTPDGLPYIRKDGHINHDEINSVEDYKLLRTMIREVHMMGMAYHFTGEKAYMKKCVDRLNEWFFDEATYMKPNINYGSLQKGQPFGVRTGVLDMFTIFRVFDALHYLKQDADWPQDLIPKLQKWFTEYVSWLENSPLAKQERKGNNNHGTYYDVQLIGVYLFLGRTEEARAVAQSGLTNRIDRQITGEGRQPEELARKTSWYYSVFNLQALMTLARWGDDLGVNMWDHVGPEGQSIKKAIDFLLPHALTNGVNWPVKNIKGFPMGDYLKCLQIAWNVYGDEQYLRAIKALQPGVQAQMDAGDLKQISTFMCDISTLLEANVRGGQGFIWHWCLT</sequence>
<evidence type="ECO:0000256" key="4">
    <source>
        <dbReference type="SAM" id="Phobius"/>
    </source>
</evidence>
<keyword evidence="1" id="KW-0732">Signal</keyword>
<feature type="compositionally biased region" description="Acidic residues" evidence="3">
    <location>
        <begin position="169"/>
        <end position="188"/>
    </location>
</feature>
<accession>A0A9P5S2M3</accession>
<dbReference type="AlphaFoldDB" id="A0A9P5S2M3"/>
<reference evidence="6" key="1">
    <citation type="journal article" date="2020" name="Fungal Divers.">
        <title>Resolving the Mortierellaceae phylogeny through synthesis of multi-gene phylogenetics and phylogenomics.</title>
        <authorList>
            <person name="Vandepol N."/>
            <person name="Liber J."/>
            <person name="Desiro A."/>
            <person name="Na H."/>
            <person name="Kennedy M."/>
            <person name="Barry K."/>
            <person name="Grigoriev I.V."/>
            <person name="Miller A.N."/>
            <person name="O'Donnell K."/>
            <person name="Stajich J.E."/>
            <person name="Bonito G."/>
        </authorList>
    </citation>
    <scope>NUCLEOTIDE SEQUENCE</scope>
    <source>
        <strain evidence="6">NRRL 6426</strain>
    </source>
</reference>
<feature type="transmembrane region" description="Helical" evidence="4">
    <location>
        <begin position="43"/>
        <end position="61"/>
    </location>
</feature>
<dbReference type="InterPro" id="IPR008929">
    <property type="entry name" value="Chondroitin_lyas"/>
</dbReference>
<feature type="compositionally biased region" description="Polar residues" evidence="3">
    <location>
        <begin position="88"/>
        <end position="103"/>
    </location>
</feature>
<dbReference type="GO" id="GO:0016829">
    <property type="term" value="F:lyase activity"/>
    <property type="evidence" value="ECO:0007669"/>
    <property type="project" value="UniProtKB-KW"/>
</dbReference>
<evidence type="ECO:0000259" key="5">
    <source>
        <dbReference type="Pfam" id="PF05426"/>
    </source>
</evidence>
<evidence type="ECO:0000256" key="1">
    <source>
        <dbReference type="ARBA" id="ARBA00022729"/>
    </source>
</evidence>
<dbReference type="OrthoDB" id="63533at2759"/>
<dbReference type="SUPFAM" id="SSF48230">
    <property type="entry name" value="Chondroitin AC/alginate lyase"/>
    <property type="match status" value="1"/>
</dbReference>
<feature type="region of interest" description="Disordered" evidence="3">
    <location>
        <begin position="1"/>
        <end position="31"/>
    </location>
</feature>
<keyword evidence="2" id="KW-0456">Lyase</keyword>
<dbReference type="InterPro" id="IPR008397">
    <property type="entry name" value="Alginate_lyase_dom"/>
</dbReference>
<gene>
    <name evidence="6" type="ORF">BG015_003719</name>
</gene>
<keyword evidence="4" id="KW-0472">Membrane</keyword>